<reference evidence="2 3" key="1">
    <citation type="submission" date="2023-07" db="EMBL/GenBank/DDBJ databases">
        <authorList>
            <person name="Girao M."/>
            <person name="Carvalho M.F."/>
        </authorList>
    </citation>
    <scope>NUCLEOTIDE SEQUENCE [LARGE SCALE GENOMIC DNA]</scope>
    <source>
        <strain evidence="2 3">YIM65754</strain>
    </source>
</reference>
<evidence type="ECO:0000313" key="3">
    <source>
        <dbReference type="Proteomes" id="UP001336020"/>
    </source>
</evidence>
<evidence type="ECO:0000313" key="2">
    <source>
        <dbReference type="EMBL" id="MEE2059812.1"/>
    </source>
</evidence>
<evidence type="ECO:0000256" key="1">
    <source>
        <dbReference type="SAM" id="MobiDB-lite"/>
    </source>
</evidence>
<dbReference type="RefSeq" id="WP_330135014.1">
    <property type="nucleotide sequence ID" value="NZ_JAUTXY010000009.1"/>
</dbReference>
<feature type="region of interest" description="Disordered" evidence="1">
    <location>
        <begin position="48"/>
        <end position="107"/>
    </location>
</feature>
<organism evidence="2 3">
    <name type="scientific">Rhodococcus artemisiae</name>
    <dbReference type="NCBI Taxonomy" id="714159"/>
    <lineage>
        <taxon>Bacteria</taxon>
        <taxon>Bacillati</taxon>
        <taxon>Actinomycetota</taxon>
        <taxon>Actinomycetes</taxon>
        <taxon>Mycobacteriales</taxon>
        <taxon>Nocardiaceae</taxon>
        <taxon>Rhodococcus</taxon>
    </lineage>
</organism>
<protein>
    <submittedName>
        <fullName evidence="2">Uncharacterized protein</fullName>
    </submittedName>
</protein>
<feature type="compositionally biased region" description="Acidic residues" evidence="1">
    <location>
        <begin position="62"/>
        <end position="82"/>
    </location>
</feature>
<keyword evidence="3" id="KW-1185">Reference proteome</keyword>
<gene>
    <name evidence="2" type="ORF">Q7514_20025</name>
</gene>
<name>A0ABU7LEX8_9NOCA</name>
<accession>A0ABU7LEX8</accession>
<dbReference type="EMBL" id="JAUTXY010000009">
    <property type="protein sequence ID" value="MEE2059812.1"/>
    <property type="molecule type" value="Genomic_DNA"/>
</dbReference>
<sequence length="107" mass="10833">MNESDVSLWEALGLSPDSALEPVPDDVWTAAVGAAVDPDAAVVASELVPDEAPAPADGGDIVPEDDDIVLGDTDSGPEDDTPDVYSDLGTDLDDPASGGLDGLDQGW</sequence>
<comment type="caution">
    <text evidence="2">The sequence shown here is derived from an EMBL/GenBank/DDBJ whole genome shotgun (WGS) entry which is preliminary data.</text>
</comment>
<dbReference type="Proteomes" id="UP001336020">
    <property type="component" value="Unassembled WGS sequence"/>
</dbReference>
<proteinExistence type="predicted"/>